<dbReference type="KEGG" id="dsl:Dacsa_1095"/>
<dbReference type="Proteomes" id="UP000010482">
    <property type="component" value="Chromosome"/>
</dbReference>
<dbReference type="RefSeq" id="WP_015228809.1">
    <property type="nucleotide sequence ID" value="NC_019780.1"/>
</dbReference>
<gene>
    <name evidence="1" type="ORF">Dacsa_1095</name>
</gene>
<organism evidence="1 2">
    <name type="scientific">Dactylococcopsis salina (strain PCC 8305)</name>
    <name type="common">Myxobactron salinum</name>
    <dbReference type="NCBI Taxonomy" id="13035"/>
    <lineage>
        <taxon>Bacteria</taxon>
        <taxon>Bacillati</taxon>
        <taxon>Cyanobacteriota</taxon>
        <taxon>Cyanophyceae</taxon>
        <taxon>Nodosilineales</taxon>
        <taxon>Cymatolegaceae</taxon>
        <taxon>Dactylococcopsis</taxon>
    </lineage>
</organism>
<name>K9YTY3_DACS8</name>
<dbReference type="AlphaFoldDB" id="K9YTY3"/>
<protein>
    <submittedName>
        <fullName evidence="1">Uncharacterized protein</fullName>
    </submittedName>
</protein>
<dbReference type="HOGENOM" id="CLU_2733324_0_0_3"/>
<sequence length="71" mass="8351">MKEELILYKQAKQVRELAKTIVRDLLSVHLRRDQMSKSFRKQLEAKIDDLIARSQAIKGQLRQLDSDLDNN</sequence>
<dbReference type="STRING" id="13035.Dacsa_1095"/>
<accession>K9YTY3</accession>
<evidence type="ECO:0000313" key="1">
    <source>
        <dbReference type="EMBL" id="AFZ49800.1"/>
    </source>
</evidence>
<dbReference type="EMBL" id="CP003944">
    <property type="protein sequence ID" value="AFZ49800.1"/>
    <property type="molecule type" value="Genomic_DNA"/>
</dbReference>
<reference evidence="1" key="1">
    <citation type="submission" date="2012-04" db="EMBL/GenBank/DDBJ databases">
        <title>Finished genome of Dactylococcopsis salina PCC 8305.</title>
        <authorList>
            <consortium name="US DOE Joint Genome Institute"/>
            <person name="Gugger M."/>
            <person name="Coursin T."/>
            <person name="Rippka R."/>
            <person name="Tandeau De Marsac N."/>
            <person name="Huntemann M."/>
            <person name="Wei C.-L."/>
            <person name="Han J."/>
            <person name="Detter J.C."/>
            <person name="Han C."/>
            <person name="Tapia R."/>
            <person name="Daligault H."/>
            <person name="Chen A."/>
            <person name="Krypides N."/>
            <person name="Mavromatis K."/>
            <person name="Markowitz V."/>
            <person name="Szeto E."/>
            <person name="Ivanova N."/>
            <person name="Ovchinnikova G."/>
            <person name="Pagani I."/>
            <person name="Pati A."/>
            <person name="Goodwin L."/>
            <person name="Peters L."/>
            <person name="Pitluck S."/>
            <person name="Woyke T."/>
            <person name="Kerfeld C."/>
        </authorList>
    </citation>
    <scope>NUCLEOTIDE SEQUENCE [LARGE SCALE GENOMIC DNA]</scope>
    <source>
        <strain evidence="1">PCC 8305</strain>
    </source>
</reference>
<proteinExistence type="predicted"/>
<keyword evidence="2" id="KW-1185">Reference proteome</keyword>
<evidence type="ECO:0000313" key="2">
    <source>
        <dbReference type="Proteomes" id="UP000010482"/>
    </source>
</evidence>